<evidence type="ECO:0000256" key="6">
    <source>
        <dbReference type="ARBA" id="ARBA00023077"/>
    </source>
</evidence>
<dbReference type="PANTHER" id="PTHR30069">
    <property type="entry name" value="TONB-DEPENDENT OUTER MEMBRANE RECEPTOR"/>
    <property type="match status" value="1"/>
</dbReference>
<dbReference type="Gene3D" id="2.40.170.20">
    <property type="entry name" value="TonB-dependent receptor, beta-barrel domain"/>
    <property type="match status" value="1"/>
</dbReference>
<dbReference type="InterPro" id="IPR037066">
    <property type="entry name" value="Plug_dom_sf"/>
</dbReference>
<evidence type="ECO:0000256" key="7">
    <source>
        <dbReference type="ARBA" id="ARBA00023136"/>
    </source>
</evidence>
<dbReference type="Gene3D" id="2.60.40.1120">
    <property type="entry name" value="Carboxypeptidase-like, regulatory domain"/>
    <property type="match status" value="1"/>
</dbReference>
<evidence type="ECO:0000256" key="4">
    <source>
        <dbReference type="ARBA" id="ARBA00022692"/>
    </source>
</evidence>
<comment type="similarity">
    <text evidence="10">Belongs to the TonB-dependent receptor family.</text>
</comment>
<accession>A0ABW5M1C3</accession>
<dbReference type="EMBL" id="JBHULN010000004">
    <property type="protein sequence ID" value="MFD2570837.1"/>
    <property type="molecule type" value="Genomic_DNA"/>
</dbReference>
<keyword evidence="4" id="KW-0812">Transmembrane</keyword>
<dbReference type="InterPro" id="IPR008969">
    <property type="entry name" value="CarboxyPept-like_regulatory"/>
</dbReference>
<evidence type="ECO:0000256" key="2">
    <source>
        <dbReference type="ARBA" id="ARBA00022448"/>
    </source>
</evidence>
<dbReference type="RefSeq" id="WP_381521853.1">
    <property type="nucleotide sequence ID" value="NZ_JBHULN010000004.1"/>
</dbReference>
<dbReference type="Pfam" id="PF00593">
    <property type="entry name" value="TonB_dep_Rec_b-barrel"/>
    <property type="match status" value="1"/>
</dbReference>
<keyword evidence="8 14" id="KW-0675">Receptor</keyword>
<organism evidence="14 15">
    <name type="scientific">Spirosoma soli</name>
    <dbReference type="NCBI Taxonomy" id="1770529"/>
    <lineage>
        <taxon>Bacteria</taxon>
        <taxon>Pseudomonadati</taxon>
        <taxon>Bacteroidota</taxon>
        <taxon>Cytophagia</taxon>
        <taxon>Cytophagales</taxon>
        <taxon>Cytophagaceae</taxon>
        <taxon>Spirosoma</taxon>
    </lineage>
</organism>
<dbReference type="Pfam" id="PF07715">
    <property type="entry name" value="Plug"/>
    <property type="match status" value="1"/>
</dbReference>
<keyword evidence="9" id="KW-0998">Cell outer membrane</keyword>
<keyword evidence="2" id="KW-0813">Transport</keyword>
<dbReference type="SUPFAM" id="SSF49464">
    <property type="entry name" value="Carboxypeptidase regulatory domain-like"/>
    <property type="match status" value="1"/>
</dbReference>
<reference evidence="15" key="1">
    <citation type="journal article" date="2019" name="Int. J. Syst. Evol. Microbiol.">
        <title>The Global Catalogue of Microorganisms (GCM) 10K type strain sequencing project: providing services to taxonomists for standard genome sequencing and annotation.</title>
        <authorList>
            <consortium name="The Broad Institute Genomics Platform"/>
            <consortium name="The Broad Institute Genome Sequencing Center for Infectious Disease"/>
            <person name="Wu L."/>
            <person name="Ma J."/>
        </authorList>
    </citation>
    <scope>NUCLEOTIDE SEQUENCE [LARGE SCALE GENOMIC DNA]</scope>
    <source>
        <strain evidence="15">KCTC 42805</strain>
    </source>
</reference>
<dbReference type="InterPro" id="IPR036942">
    <property type="entry name" value="Beta-barrel_TonB_sf"/>
</dbReference>
<sequence length="932" mass="101770">MKTNTWTLLLAWGWAFVWLISTTALAQSKTVTGSVLDPISKTPLAGAGIRVDGQLTGTVSSASGAFTITTKSTGTLKLRISMLGYEPQTVVVTATDKPILVELRPASSDLQEVVVGASRVEERLVRAPVTIEKMDARTIRETPSATFYEGINNLKGVDMVTSGLTYRQINTRGFASTGNSRFLQLIDGVDNQPAGFGFSVGNMFGLSDLDAESVELVPGAASALYGPAAFNGALLMTSKDPFTYQGLSVQAKVGVNHVSDPNTSPALYNDHAIRYAKAFRNRFAFKLNASYMYGLDWFATDYTDVNQTTPADQRGLKNPAANALNSYGDEVVRTLPGIGQVSRTGYLERYLTDYNVYSLKLNSALHYRITPKLEAIYAVNYAKGTANYTGSNRFSVNGFSLMQHRLELRGSHFFVRWYSNAEDSHDSYNTRSLGQQINRTWVRDLAGNVVSPDKADQTWFDRYAAAYGGQIPTIPANDHTAARSFADQGRLLPGSAEFDTQKQRLTGIQGLNGAGILSQTSMWHADGQYNLTSAFKNAAEVLVGGNFRQYSLFTNGTLFDDKGGRIGYHEYGTFAQISKPLLADRLKLTVSGRYDKNQNFAGYFTPRASAVFSATDRHHFRASYQTGFRNPTPSDQFIKLNVGPITILGGAPSNSAGMNVYENSYTAASVNSFGAGFGAEVNKVGPQQALANNKDKLQKSNVPYIAPERVNSAEVGYRGLLTSNLSVDANYYYGVYTNFILNTVVLRPNSPVLGTDGKPNPAAAQDILNSRVQAFQLYTNAPDKVSAQGATLGLTYRTSGGYQLGANGTWSAFNIRNADPNNVAAFNTPRFKTNVTLGHRNIAPNLGFNLAWHWQESFDWVGSFNALIPGRVPAYHLLDAQVNYRMPALKTVLKLGASNLTNQYIVQAYGSPAVGGLYYVSLVFDQHLRWRH</sequence>
<evidence type="ECO:0000256" key="9">
    <source>
        <dbReference type="ARBA" id="ARBA00023237"/>
    </source>
</evidence>
<evidence type="ECO:0000256" key="5">
    <source>
        <dbReference type="ARBA" id="ARBA00022729"/>
    </source>
</evidence>
<keyword evidence="7 10" id="KW-0472">Membrane</keyword>
<name>A0ABW5M1C3_9BACT</name>
<dbReference type="Pfam" id="PF13715">
    <property type="entry name" value="CarbopepD_reg_2"/>
    <property type="match status" value="1"/>
</dbReference>
<evidence type="ECO:0000259" key="12">
    <source>
        <dbReference type="Pfam" id="PF00593"/>
    </source>
</evidence>
<feature type="domain" description="TonB-dependent receptor plug" evidence="13">
    <location>
        <begin position="126"/>
        <end position="233"/>
    </location>
</feature>
<protein>
    <submittedName>
        <fullName evidence="14">TonB-dependent receptor</fullName>
    </submittedName>
</protein>
<feature type="chain" id="PRO_5046480221" evidence="11">
    <location>
        <begin position="27"/>
        <end position="932"/>
    </location>
</feature>
<comment type="caution">
    <text evidence="14">The sequence shown here is derived from an EMBL/GenBank/DDBJ whole genome shotgun (WGS) entry which is preliminary data.</text>
</comment>
<feature type="signal peptide" evidence="11">
    <location>
        <begin position="1"/>
        <end position="26"/>
    </location>
</feature>
<evidence type="ECO:0000256" key="10">
    <source>
        <dbReference type="RuleBase" id="RU003357"/>
    </source>
</evidence>
<keyword evidence="15" id="KW-1185">Reference proteome</keyword>
<feature type="domain" description="TonB-dependent receptor-like beta-barrel" evidence="12">
    <location>
        <begin position="427"/>
        <end position="900"/>
    </location>
</feature>
<gene>
    <name evidence="14" type="ORF">ACFSUS_09355</name>
</gene>
<comment type="subcellular location">
    <subcellularLocation>
        <location evidence="1">Cell outer membrane</location>
        <topology evidence="1">Multi-pass membrane protein</topology>
    </subcellularLocation>
</comment>
<evidence type="ECO:0000313" key="15">
    <source>
        <dbReference type="Proteomes" id="UP001597469"/>
    </source>
</evidence>
<evidence type="ECO:0000259" key="13">
    <source>
        <dbReference type="Pfam" id="PF07715"/>
    </source>
</evidence>
<evidence type="ECO:0000256" key="1">
    <source>
        <dbReference type="ARBA" id="ARBA00004571"/>
    </source>
</evidence>
<dbReference type="InterPro" id="IPR000531">
    <property type="entry name" value="Beta-barrel_TonB"/>
</dbReference>
<evidence type="ECO:0000256" key="8">
    <source>
        <dbReference type="ARBA" id="ARBA00023170"/>
    </source>
</evidence>
<dbReference type="InterPro" id="IPR012910">
    <property type="entry name" value="Plug_dom"/>
</dbReference>
<dbReference type="Proteomes" id="UP001597469">
    <property type="component" value="Unassembled WGS sequence"/>
</dbReference>
<keyword evidence="6 10" id="KW-0798">TonB box</keyword>
<evidence type="ECO:0000256" key="3">
    <source>
        <dbReference type="ARBA" id="ARBA00022452"/>
    </source>
</evidence>
<dbReference type="InterPro" id="IPR039426">
    <property type="entry name" value="TonB-dep_rcpt-like"/>
</dbReference>
<proteinExistence type="inferred from homology"/>
<evidence type="ECO:0000313" key="14">
    <source>
        <dbReference type="EMBL" id="MFD2570837.1"/>
    </source>
</evidence>
<dbReference type="Gene3D" id="2.170.130.10">
    <property type="entry name" value="TonB-dependent receptor, plug domain"/>
    <property type="match status" value="1"/>
</dbReference>
<dbReference type="SUPFAM" id="SSF56935">
    <property type="entry name" value="Porins"/>
    <property type="match status" value="1"/>
</dbReference>
<keyword evidence="3" id="KW-1134">Transmembrane beta strand</keyword>
<evidence type="ECO:0000256" key="11">
    <source>
        <dbReference type="SAM" id="SignalP"/>
    </source>
</evidence>
<keyword evidence="5 11" id="KW-0732">Signal</keyword>
<dbReference type="PANTHER" id="PTHR30069:SF29">
    <property type="entry name" value="HEMOGLOBIN AND HEMOGLOBIN-HAPTOGLOBIN-BINDING PROTEIN 1-RELATED"/>
    <property type="match status" value="1"/>
</dbReference>